<dbReference type="SUPFAM" id="SSF51735">
    <property type="entry name" value="NAD(P)-binding Rossmann-fold domains"/>
    <property type="match status" value="1"/>
</dbReference>
<dbReference type="PRINTS" id="PR00080">
    <property type="entry name" value="SDRFAMILY"/>
</dbReference>
<keyword evidence="3" id="KW-0223">Dioxygenase</keyword>
<dbReference type="GO" id="GO:0051213">
    <property type="term" value="F:dioxygenase activity"/>
    <property type="evidence" value="ECO:0007669"/>
    <property type="project" value="UniProtKB-KW"/>
</dbReference>
<proteinExistence type="inferred from homology"/>
<keyword evidence="2" id="KW-0560">Oxidoreductase</keyword>
<evidence type="ECO:0000313" key="3">
    <source>
        <dbReference type="EMBL" id="BEG98599.1"/>
    </source>
</evidence>
<evidence type="ECO:0000256" key="1">
    <source>
        <dbReference type="ARBA" id="ARBA00006484"/>
    </source>
</evidence>
<name>A0ABN6Z382_9BACE</name>
<protein>
    <submittedName>
        <fullName evidence="3">Dioxygenase</fullName>
    </submittedName>
</protein>
<accession>A0ABN6Z382</accession>
<comment type="similarity">
    <text evidence="1">Belongs to the short-chain dehydrogenases/reductases (SDR) family.</text>
</comment>
<dbReference type="InterPro" id="IPR036291">
    <property type="entry name" value="NAD(P)-bd_dom_sf"/>
</dbReference>
<organism evidence="3 4">
    <name type="scientific">Bacteroides sedimenti</name>
    <dbReference type="NCBI Taxonomy" id="2136147"/>
    <lineage>
        <taxon>Bacteria</taxon>
        <taxon>Pseudomonadati</taxon>
        <taxon>Bacteroidota</taxon>
        <taxon>Bacteroidia</taxon>
        <taxon>Bacteroidales</taxon>
        <taxon>Bacteroidaceae</taxon>
        <taxon>Bacteroides</taxon>
    </lineage>
</organism>
<dbReference type="NCBIfam" id="NF006132">
    <property type="entry name" value="PRK08277.1"/>
    <property type="match status" value="1"/>
</dbReference>
<dbReference type="InterPro" id="IPR002347">
    <property type="entry name" value="SDR_fam"/>
</dbReference>
<dbReference type="Gene3D" id="3.40.50.720">
    <property type="entry name" value="NAD(P)-binding Rossmann-like Domain"/>
    <property type="match status" value="1"/>
</dbReference>
<evidence type="ECO:0000256" key="2">
    <source>
        <dbReference type="ARBA" id="ARBA00023002"/>
    </source>
</evidence>
<dbReference type="PANTHER" id="PTHR42760:SF115">
    <property type="entry name" value="3-OXOACYL-[ACYL-CARRIER-PROTEIN] REDUCTASE FABG"/>
    <property type="match status" value="1"/>
</dbReference>
<dbReference type="Proteomes" id="UP001496674">
    <property type="component" value="Chromosome"/>
</dbReference>
<reference evidence="3 4" key="1">
    <citation type="submission" date="2023-04" db="EMBL/GenBank/DDBJ databases">
        <title>Draft genome sequence of acteroides sedimenti strain YN3PY1.</title>
        <authorList>
            <person name="Yoshida N."/>
        </authorList>
    </citation>
    <scope>NUCLEOTIDE SEQUENCE [LARGE SCALE GENOMIC DNA]</scope>
    <source>
        <strain evidence="3 4">YN3PY1</strain>
    </source>
</reference>
<evidence type="ECO:0000313" key="4">
    <source>
        <dbReference type="Proteomes" id="UP001496674"/>
    </source>
</evidence>
<dbReference type="EMBL" id="AP028055">
    <property type="protein sequence ID" value="BEG98599.1"/>
    <property type="molecule type" value="Genomic_DNA"/>
</dbReference>
<dbReference type="PANTHER" id="PTHR42760">
    <property type="entry name" value="SHORT-CHAIN DEHYDROGENASES/REDUCTASES FAMILY MEMBER"/>
    <property type="match status" value="1"/>
</dbReference>
<dbReference type="Pfam" id="PF13561">
    <property type="entry name" value="adh_short_C2"/>
    <property type="match status" value="1"/>
</dbReference>
<sequence>MDNNKLSLNLNITRMKDLFNILDRVIVVTGGYGVLGKGISIYLAQQGAKVVILGRDQEAGNKLVGEIKNKGGQAMFTQGDVTDKEMLEKCKKQIMDKYGKIDVLINAAGGNMPGATISPDKTIFDLDTDAMKKVVDLNLFGTVLPTIVFASEMAKQNNGVILNFSSESSLRPLTRVAGYGVAKAAINNFTQYMAGELAIKFGNGIRMNAVAPGFFLTTQNEALLINQDGSFSDRAKTILAHTPFNRFGVPEDLYGTIHYLISDASKFVTGTVAVVDGGFNAFSI</sequence>
<dbReference type="PRINTS" id="PR00081">
    <property type="entry name" value="GDHRDH"/>
</dbReference>
<keyword evidence="4" id="KW-1185">Reference proteome</keyword>
<gene>
    <name evidence="3" type="ORF">BSYN_08640</name>
</gene>